<dbReference type="InterPro" id="IPR017932">
    <property type="entry name" value="GATase_2_dom"/>
</dbReference>
<evidence type="ECO:0000256" key="2">
    <source>
        <dbReference type="ARBA" id="ARBA00022962"/>
    </source>
</evidence>
<dbReference type="Pfam" id="PF13522">
    <property type="entry name" value="GATase_6"/>
    <property type="match status" value="1"/>
</dbReference>
<dbReference type="GO" id="GO:0004044">
    <property type="term" value="F:amidophosphoribosyltransferase activity"/>
    <property type="evidence" value="ECO:0007669"/>
    <property type="project" value="EnsemblFungi"/>
</dbReference>
<evidence type="ECO:0000256" key="3">
    <source>
        <dbReference type="SAM" id="MobiDB-lite"/>
    </source>
</evidence>
<dbReference type="OrthoDB" id="191723at2759"/>
<dbReference type="SUPFAM" id="SSF53271">
    <property type="entry name" value="PRTase-like"/>
    <property type="match status" value="1"/>
</dbReference>
<reference evidence="5 6" key="2">
    <citation type="submission" date="2015-05" db="EMBL/GenBank/DDBJ databases">
        <authorList>
            <person name="Morales-Cruz A."/>
            <person name="Amrine K.C."/>
            <person name="Cantu D."/>
        </authorList>
    </citation>
    <scope>NUCLEOTIDE SEQUENCE [LARGE SCALE GENOMIC DNA]</scope>
    <source>
        <strain evidence="5">DA912</strain>
    </source>
</reference>
<keyword evidence="1 5" id="KW-0808">Transferase</keyword>
<dbReference type="EMBL" id="LCUC01000059">
    <property type="protein sequence ID" value="KKY38315.1"/>
    <property type="molecule type" value="Genomic_DNA"/>
</dbReference>
<dbReference type="GO" id="GO:0046083">
    <property type="term" value="P:adenine metabolic process"/>
    <property type="evidence" value="ECO:0007669"/>
    <property type="project" value="EnsemblFungi"/>
</dbReference>
<evidence type="ECO:0000313" key="6">
    <source>
        <dbReference type="Proteomes" id="UP000034680"/>
    </source>
</evidence>
<dbReference type="PANTHER" id="PTHR11907">
    <property type="entry name" value="AMIDOPHOSPHORIBOSYLTRANSFERASE"/>
    <property type="match status" value="1"/>
</dbReference>
<evidence type="ECO:0000313" key="5">
    <source>
        <dbReference type="EMBL" id="KKY38315.1"/>
    </source>
</evidence>
<feature type="compositionally biased region" description="Basic and acidic residues" evidence="3">
    <location>
        <begin position="422"/>
        <end position="432"/>
    </location>
</feature>
<keyword evidence="6" id="KW-1185">Reference proteome</keyword>
<gene>
    <name evidence="5" type="ORF">UCDDA912_g01633</name>
</gene>
<dbReference type="STRING" id="1214573.A0A0G2IEV2"/>
<reference evidence="5 6" key="1">
    <citation type="submission" date="2015-05" db="EMBL/GenBank/DDBJ databases">
        <title>Distinctive expansion of gene families associated with plant cell wall degradation and secondary metabolism in the genomes of grapevine trunk pathogens.</title>
        <authorList>
            <person name="Lawrence D.P."/>
            <person name="Travadon R."/>
            <person name="Rolshausen P.E."/>
            <person name="Baumgartner K."/>
        </authorList>
    </citation>
    <scope>NUCLEOTIDE SEQUENCE [LARGE SCALE GENOMIC DNA]</scope>
    <source>
        <strain evidence="5">DA912</strain>
    </source>
</reference>
<keyword evidence="2" id="KW-0315">Glutamine amidotransferase</keyword>
<feature type="compositionally biased region" description="Acidic residues" evidence="3">
    <location>
        <begin position="408"/>
        <end position="421"/>
    </location>
</feature>
<comment type="caution">
    <text evidence="5">The sequence shown here is derived from an EMBL/GenBank/DDBJ whole genome shotgun (WGS) entry which is preliminary data.</text>
</comment>
<name>A0A0G2IEV2_9PEZI</name>
<dbReference type="Proteomes" id="UP000034680">
    <property type="component" value="Unassembled WGS sequence"/>
</dbReference>
<proteinExistence type="predicted"/>
<feature type="domain" description="Glutamine amidotransferase type-2" evidence="4">
    <location>
        <begin position="2"/>
        <end position="181"/>
    </location>
</feature>
<evidence type="ECO:0000259" key="4">
    <source>
        <dbReference type="PROSITE" id="PS51278"/>
    </source>
</evidence>
<dbReference type="InterPro" id="IPR029057">
    <property type="entry name" value="PRTase-like"/>
</dbReference>
<dbReference type="AlphaFoldDB" id="A0A0G2IEV2"/>
<dbReference type="SUPFAM" id="SSF56235">
    <property type="entry name" value="N-terminal nucleophile aminohydrolases (Ntn hydrolases)"/>
    <property type="match status" value="1"/>
</dbReference>
<dbReference type="InterPro" id="IPR029055">
    <property type="entry name" value="Ntn_hydrolases_N"/>
</dbReference>
<keyword evidence="5" id="KW-0328">Glycosyltransferase</keyword>
<dbReference type="Gene3D" id="3.60.20.10">
    <property type="entry name" value="Glutamine Phosphoribosylpyrophosphate, subunit 1, domain 1"/>
    <property type="match status" value="2"/>
</dbReference>
<organism evidence="5 6">
    <name type="scientific">Diaporthe ampelina</name>
    <dbReference type="NCBI Taxonomy" id="1214573"/>
    <lineage>
        <taxon>Eukaryota</taxon>
        <taxon>Fungi</taxon>
        <taxon>Dikarya</taxon>
        <taxon>Ascomycota</taxon>
        <taxon>Pezizomycotina</taxon>
        <taxon>Sordariomycetes</taxon>
        <taxon>Sordariomycetidae</taxon>
        <taxon>Diaporthales</taxon>
        <taxon>Diaporthaceae</taxon>
        <taxon>Diaporthe</taxon>
    </lineage>
</organism>
<accession>A0A0G2IEV2</accession>
<sequence length="446" mass="48876">MCGVTAVLLGDTKATTAAVDLHESLYFLQHRGQDAAGITVCQGGRVYQCKGNGMAAKVFAEGRRLQQLPGWSEAQPFYVNSPFGLTMSVNGNLVNTQYLREFLDVEARRHINSDSDSELLLNIFAHGLNELGKARANTDDIFTALGAKDYFLASESVALKQLGFGNIVDILPGQAVFIQKGGKVEFRQIVERKSYTPDIFELVYFARPDSSIYGLSVYRSRQNMGVKLAKKMREILGEKGIAEIDVVIPVPETSNIAAATLADRLGKPAEPVDQVFLLSQFYETLFSYYGIDLADPNDLVAHGKTRQEIAQHIHADEVIFQDLADLKASCIEAAEGPTEIEDFEVGVFCGKYVTDVPEGYFEHLSRLRGKERKTAACAIEAGEPGQGGHATVVTNSGPVNVASRRDADDDDDAGDDDDNENDSSRPEHREDISLYNIASELTVHEK</sequence>
<dbReference type="PROSITE" id="PS51278">
    <property type="entry name" value="GATASE_TYPE_2"/>
    <property type="match status" value="1"/>
</dbReference>
<protein>
    <submittedName>
        <fullName evidence="5">Putative amidophosphoribosyltransferase</fullName>
    </submittedName>
</protein>
<feature type="region of interest" description="Disordered" evidence="3">
    <location>
        <begin position="382"/>
        <end position="446"/>
    </location>
</feature>
<evidence type="ECO:0000256" key="1">
    <source>
        <dbReference type="ARBA" id="ARBA00022679"/>
    </source>
</evidence>